<keyword evidence="2" id="KW-0805">Transcription regulation</keyword>
<dbReference type="GO" id="GO:0030246">
    <property type="term" value="F:carbohydrate binding"/>
    <property type="evidence" value="ECO:0007669"/>
    <property type="project" value="InterPro"/>
</dbReference>
<evidence type="ECO:0000256" key="3">
    <source>
        <dbReference type="ARBA" id="ARBA00023125"/>
    </source>
</evidence>
<dbReference type="PANTHER" id="PTHR34294:SF1">
    <property type="entry name" value="TRANSCRIPTIONAL REGULATOR LSRR"/>
    <property type="match status" value="1"/>
</dbReference>
<dbReference type="GO" id="GO:0003677">
    <property type="term" value="F:DNA binding"/>
    <property type="evidence" value="ECO:0007669"/>
    <property type="project" value="UniProtKB-KW"/>
</dbReference>
<dbReference type="Pfam" id="PF04198">
    <property type="entry name" value="Sugar-bind"/>
    <property type="match status" value="1"/>
</dbReference>
<comment type="caution">
    <text evidence="6">The sequence shown here is derived from an EMBL/GenBank/DDBJ whole genome shotgun (WGS) entry which is preliminary data.</text>
</comment>
<evidence type="ECO:0000313" key="7">
    <source>
        <dbReference type="Proteomes" id="UP000241444"/>
    </source>
</evidence>
<dbReference type="InterPro" id="IPR037171">
    <property type="entry name" value="NagB/RpiA_transferase-like"/>
</dbReference>
<dbReference type="Gene3D" id="1.10.10.10">
    <property type="entry name" value="Winged helix-like DNA-binding domain superfamily/Winged helix DNA-binding domain"/>
    <property type="match status" value="1"/>
</dbReference>
<dbReference type="InterPro" id="IPR036388">
    <property type="entry name" value="WH-like_DNA-bd_sf"/>
</dbReference>
<keyword evidence="3 6" id="KW-0238">DNA-binding</keyword>
<dbReference type="InterPro" id="IPR051054">
    <property type="entry name" value="SorC_transcr_regulators"/>
</dbReference>
<sequence>MNDPRLNPSVRLPSNEQREHLMVRVAKLYYDLERTQNEVATELGLTRWQVGRLLTEARELGIVRIEITPRAYRRTELEVRLQQEFGLKDAIVVPSGGTTDPALLTESVAQAAAKYLAGLNPKPDLVGVSWGRTMSAVARFLPGNWNPGVHVVLVNGSTNLRSTATQTSAVAEEFAKAGNGVATLLPVPAIVGKKSTRDVLEEDPIIERVLTLAKQAEVVCFGMGGITHESVLLTSGYLDEADIDRLKDAGAVGDILGRFIDRDGRIVDTAIDERTVGLRLEFLKTKQWSIGVVAGAEKLQIAVSALRAGYVSVVVTDEATARYSLGIEDGQ</sequence>
<accession>A0A2P7BQH6</accession>
<feature type="domain" description="Sugar-binding" evidence="5">
    <location>
        <begin position="74"/>
        <end position="323"/>
    </location>
</feature>
<dbReference type="Gene3D" id="3.40.50.1360">
    <property type="match status" value="1"/>
</dbReference>
<evidence type="ECO:0000256" key="1">
    <source>
        <dbReference type="ARBA" id="ARBA00010466"/>
    </source>
</evidence>
<reference evidence="7" key="1">
    <citation type="submission" date="2017-11" db="EMBL/GenBank/DDBJ databases">
        <authorList>
            <person name="Kuznetsova I."/>
            <person name="Sazanova A."/>
            <person name="Chirak E."/>
            <person name="Safronova V."/>
            <person name="Willems A."/>
        </authorList>
    </citation>
    <scope>NUCLEOTIDE SEQUENCE [LARGE SCALE GENOMIC DNA]</scope>
    <source>
        <strain evidence="7">STM 196</strain>
    </source>
</reference>
<evidence type="ECO:0000256" key="4">
    <source>
        <dbReference type="ARBA" id="ARBA00023163"/>
    </source>
</evidence>
<keyword evidence="7" id="KW-1185">Reference proteome</keyword>
<protein>
    <submittedName>
        <fullName evidence="6">DNA-binding transcriptional regulator</fullName>
    </submittedName>
</protein>
<evidence type="ECO:0000259" key="5">
    <source>
        <dbReference type="Pfam" id="PF04198"/>
    </source>
</evidence>
<dbReference type="Proteomes" id="UP000241444">
    <property type="component" value="Unassembled WGS sequence"/>
</dbReference>
<comment type="similarity">
    <text evidence="1">Belongs to the SorC transcriptional regulatory family.</text>
</comment>
<dbReference type="PANTHER" id="PTHR34294">
    <property type="entry name" value="TRANSCRIPTIONAL REGULATOR-RELATED"/>
    <property type="match status" value="1"/>
</dbReference>
<dbReference type="OrthoDB" id="186585at2"/>
<evidence type="ECO:0000256" key="2">
    <source>
        <dbReference type="ARBA" id="ARBA00023015"/>
    </source>
</evidence>
<gene>
    <name evidence="6" type="ORF">CU102_10615</name>
</gene>
<organism evidence="6 7">
    <name type="scientific">Phyllobacterium brassicacearum</name>
    <dbReference type="NCBI Taxonomy" id="314235"/>
    <lineage>
        <taxon>Bacteria</taxon>
        <taxon>Pseudomonadati</taxon>
        <taxon>Pseudomonadota</taxon>
        <taxon>Alphaproteobacteria</taxon>
        <taxon>Hyphomicrobiales</taxon>
        <taxon>Phyllobacteriaceae</taxon>
        <taxon>Phyllobacterium</taxon>
    </lineage>
</organism>
<dbReference type="SUPFAM" id="SSF100950">
    <property type="entry name" value="NagB/RpiA/CoA transferase-like"/>
    <property type="match status" value="1"/>
</dbReference>
<evidence type="ECO:0000313" key="6">
    <source>
        <dbReference type="EMBL" id="PSH68738.1"/>
    </source>
</evidence>
<proteinExistence type="inferred from homology"/>
<dbReference type="InterPro" id="IPR007324">
    <property type="entry name" value="Sugar-bd_dom_put"/>
</dbReference>
<name>A0A2P7BQH6_9HYPH</name>
<keyword evidence="4" id="KW-0804">Transcription</keyword>
<dbReference type="RefSeq" id="WP_106711081.1">
    <property type="nucleotide sequence ID" value="NZ_PGGO01000007.1"/>
</dbReference>
<dbReference type="AlphaFoldDB" id="A0A2P7BQH6"/>
<dbReference type="EMBL" id="PGGO01000007">
    <property type="protein sequence ID" value="PSH68738.1"/>
    <property type="molecule type" value="Genomic_DNA"/>
</dbReference>